<feature type="domain" description="Erythromycin biosynthesis protein CIII-like N-terminal" evidence="6">
    <location>
        <begin position="103"/>
        <end position="155"/>
    </location>
</feature>
<dbReference type="InterPro" id="IPR048284">
    <property type="entry name" value="EryCIII-like_N"/>
</dbReference>
<dbReference type="PANTHER" id="PTHR48050">
    <property type="entry name" value="STEROL 3-BETA-GLUCOSYLTRANSFERASE"/>
    <property type="match status" value="1"/>
</dbReference>
<evidence type="ECO:0000313" key="8">
    <source>
        <dbReference type="Proteomes" id="UP001597542"/>
    </source>
</evidence>
<dbReference type="Gene3D" id="3.40.50.2000">
    <property type="entry name" value="Glycogen Phosphorylase B"/>
    <property type="match status" value="2"/>
</dbReference>
<proteinExistence type="inferred from homology"/>
<dbReference type="Pfam" id="PF06722">
    <property type="entry name" value="EryCIII-like_C"/>
    <property type="match status" value="1"/>
</dbReference>
<evidence type="ECO:0000259" key="6">
    <source>
        <dbReference type="Pfam" id="PF21036"/>
    </source>
</evidence>
<comment type="caution">
    <text evidence="7">The sequence shown here is derived from an EMBL/GenBank/DDBJ whole genome shotgun (WGS) entry which is preliminary data.</text>
</comment>
<dbReference type="SUPFAM" id="SSF53756">
    <property type="entry name" value="UDP-Glycosyltransferase/glycogen phosphorylase"/>
    <property type="match status" value="1"/>
</dbReference>
<dbReference type="RefSeq" id="WP_344273231.1">
    <property type="nucleotide sequence ID" value="NZ_BAAAHV010000011.1"/>
</dbReference>
<evidence type="ECO:0000256" key="1">
    <source>
        <dbReference type="ARBA" id="ARBA00006962"/>
    </source>
</evidence>
<evidence type="ECO:0000259" key="5">
    <source>
        <dbReference type="Pfam" id="PF06722"/>
    </source>
</evidence>
<comment type="similarity">
    <text evidence="1">Belongs to the glycosyltransferase 28 family.</text>
</comment>
<name>A0ABW5HYK1_9PSEU</name>
<dbReference type="Proteomes" id="UP001597542">
    <property type="component" value="Unassembled WGS sequence"/>
</dbReference>
<feature type="region of interest" description="Disordered" evidence="4">
    <location>
        <begin position="159"/>
        <end position="193"/>
    </location>
</feature>
<evidence type="ECO:0000256" key="4">
    <source>
        <dbReference type="SAM" id="MobiDB-lite"/>
    </source>
</evidence>
<evidence type="ECO:0000256" key="2">
    <source>
        <dbReference type="ARBA" id="ARBA00022676"/>
    </source>
</evidence>
<evidence type="ECO:0000256" key="3">
    <source>
        <dbReference type="ARBA" id="ARBA00022679"/>
    </source>
</evidence>
<accession>A0ABW5HYK1</accession>
<keyword evidence="2" id="KW-0328">Glycosyltransferase</keyword>
<dbReference type="EMBL" id="JBHUKQ010000010">
    <property type="protein sequence ID" value="MFD2481650.1"/>
    <property type="molecule type" value="Genomic_DNA"/>
</dbReference>
<gene>
    <name evidence="7" type="ORF">ACFSUT_15310</name>
</gene>
<sequence length="373" mass="38019">MKLLFSATPAFGHVLPLVPLMQAALDAGHAVGLLSSAGFRASVADELPPEVEFLAAGAMPGEFSEEAARRTGADVFHPTPAVIGEIFGGARVDLGLSESIGKAADWRADLVVAEPFDAIGPAVAARLGIAWHRAGIGPALPAAISDEIDRAASARSGRSVPASSYLDPCPPQLQDPDWSPASPVRPVRPQAHRRAKDAALELPEFDTPGKPTVLVTFGTIFSDPDVLATAVAAVADSGATAIATLGASLRHPAASQEVRADPTGVRYVPFVPLGQLFDRADLVVGAGGVGTILGALAHGLPMVLWPQGADQPINAARAAASGTSITVDSAAGIRAAVTEALENSAYRREAGKVAAEIAGRPDPGAVIAEIAQP</sequence>
<keyword evidence="3" id="KW-0808">Transferase</keyword>
<dbReference type="InterPro" id="IPR002213">
    <property type="entry name" value="UDP_glucos_trans"/>
</dbReference>
<reference evidence="8" key="1">
    <citation type="journal article" date="2019" name="Int. J. Syst. Evol. Microbiol.">
        <title>The Global Catalogue of Microorganisms (GCM) 10K type strain sequencing project: providing services to taxonomists for standard genome sequencing and annotation.</title>
        <authorList>
            <consortium name="The Broad Institute Genomics Platform"/>
            <consortium name="The Broad Institute Genome Sequencing Center for Infectious Disease"/>
            <person name="Wu L."/>
            <person name="Ma J."/>
        </authorList>
    </citation>
    <scope>NUCLEOTIDE SEQUENCE [LARGE SCALE GENOMIC DNA]</scope>
    <source>
        <strain evidence="8">CGMCC 4.7638</strain>
    </source>
</reference>
<dbReference type="PANTHER" id="PTHR48050:SF13">
    <property type="entry name" value="STEROL 3-BETA-GLUCOSYLTRANSFERASE UGT80A2"/>
    <property type="match status" value="1"/>
</dbReference>
<dbReference type="InterPro" id="IPR010610">
    <property type="entry name" value="EryCIII-like_C"/>
</dbReference>
<organism evidence="7 8">
    <name type="scientific">Amycolatopsis albidoflavus</name>
    <dbReference type="NCBI Taxonomy" id="102226"/>
    <lineage>
        <taxon>Bacteria</taxon>
        <taxon>Bacillati</taxon>
        <taxon>Actinomycetota</taxon>
        <taxon>Actinomycetes</taxon>
        <taxon>Pseudonocardiales</taxon>
        <taxon>Pseudonocardiaceae</taxon>
        <taxon>Amycolatopsis</taxon>
    </lineage>
</organism>
<dbReference type="Pfam" id="PF21036">
    <property type="entry name" value="EryCIII-like_N"/>
    <property type="match status" value="1"/>
</dbReference>
<dbReference type="CDD" id="cd03784">
    <property type="entry name" value="GT1_Gtf-like"/>
    <property type="match status" value="1"/>
</dbReference>
<keyword evidence="8" id="KW-1185">Reference proteome</keyword>
<protein>
    <submittedName>
        <fullName evidence="7">Glycosyltransferase</fullName>
    </submittedName>
</protein>
<dbReference type="InterPro" id="IPR050426">
    <property type="entry name" value="Glycosyltransferase_28"/>
</dbReference>
<feature type="domain" description="Erythromycin biosynthesis protein CIII-like C-terminal" evidence="5">
    <location>
        <begin position="254"/>
        <end position="370"/>
    </location>
</feature>
<evidence type="ECO:0000313" key="7">
    <source>
        <dbReference type="EMBL" id="MFD2481650.1"/>
    </source>
</evidence>